<protein>
    <submittedName>
        <fullName evidence="2">CRISPR-associated protein Cmr3</fullName>
    </submittedName>
</protein>
<accession>A0A928Z8X2</accession>
<organism evidence="2 3">
    <name type="scientific">Zarconia navalis LEGE 11467</name>
    <dbReference type="NCBI Taxonomy" id="1828826"/>
    <lineage>
        <taxon>Bacteria</taxon>
        <taxon>Bacillati</taxon>
        <taxon>Cyanobacteriota</taxon>
        <taxon>Cyanophyceae</taxon>
        <taxon>Oscillatoriophycideae</taxon>
        <taxon>Oscillatoriales</taxon>
        <taxon>Oscillatoriales incertae sedis</taxon>
        <taxon>Zarconia</taxon>
        <taxon>Zarconia navalis</taxon>
    </lineage>
</organism>
<keyword evidence="3" id="KW-1185">Reference proteome</keyword>
<name>A0A928Z8X2_9CYAN</name>
<gene>
    <name evidence="2" type="ORF">IQ235_05545</name>
</gene>
<comment type="caution">
    <text evidence="2">The sequence shown here is derived from an EMBL/GenBank/DDBJ whole genome shotgun (WGS) entry which is preliminary data.</text>
</comment>
<dbReference type="EMBL" id="JADEXN010000068">
    <property type="protein sequence ID" value="MBE9040256.1"/>
    <property type="molecule type" value="Genomic_DNA"/>
</dbReference>
<dbReference type="Proteomes" id="UP000621799">
    <property type="component" value="Unassembled WGS sequence"/>
</dbReference>
<sequence length="410" mass="46507">MSQINRPPFKYVITIEPLGLLYGSAGRFLSPENLVGRSGTSFPPSAATLSGLFAAHANASTPNEEQRNEHLKPLQVAGPFWAKRDNPQNFLVPTPFNYIVNMDRDRHCEEIPKIKTGRVKQKLFWHPDCQKWLNQCNDSPIGKFAKNSWIHIEDWNAIAFSDWRWACLQASRKLTPKGKQSIVTDWQVADWPQVCGEPWKFVPHLHPRLKEDERRVVDPQEDEENDRGSLFLENGVQLDPDCCLVYLSNTKIPNGCYRFGGEGHLVDLRCEEIGGVLQTLLSVPLGRSFATITPAVWGSNRRSLRAPECDENDNLGWPGNAIEALLTQRPTPYRYRLGNSNDPRPGAPKRLSRGRYAVPPGTVYVLKDELNCWEDWPDEWFPKEGISYKRFGCGLSLPMGTAIAESRKKN</sequence>
<dbReference type="AlphaFoldDB" id="A0A928Z8X2"/>
<feature type="region of interest" description="Disordered" evidence="1">
    <location>
        <begin position="335"/>
        <end position="354"/>
    </location>
</feature>
<evidence type="ECO:0000256" key="1">
    <source>
        <dbReference type="SAM" id="MobiDB-lite"/>
    </source>
</evidence>
<evidence type="ECO:0000313" key="3">
    <source>
        <dbReference type="Proteomes" id="UP000621799"/>
    </source>
</evidence>
<proteinExistence type="predicted"/>
<evidence type="ECO:0000313" key="2">
    <source>
        <dbReference type="EMBL" id="MBE9040256.1"/>
    </source>
</evidence>
<reference evidence="2" key="1">
    <citation type="submission" date="2020-10" db="EMBL/GenBank/DDBJ databases">
        <authorList>
            <person name="Castelo-Branco R."/>
            <person name="Eusebio N."/>
            <person name="Adriana R."/>
            <person name="Vieira A."/>
            <person name="Brugerolle De Fraissinette N."/>
            <person name="Rezende De Castro R."/>
            <person name="Schneider M.P."/>
            <person name="Vasconcelos V."/>
            <person name="Leao P.N."/>
        </authorList>
    </citation>
    <scope>NUCLEOTIDE SEQUENCE</scope>
    <source>
        <strain evidence="2">LEGE 11467</strain>
    </source>
</reference>